<dbReference type="AlphaFoldDB" id="A0A930V1X3"/>
<evidence type="ECO:0000256" key="2">
    <source>
        <dbReference type="SAM" id="Phobius"/>
    </source>
</evidence>
<evidence type="ECO:0000313" key="3">
    <source>
        <dbReference type="EMBL" id="MBF4162225.1"/>
    </source>
</evidence>
<feature type="region of interest" description="Disordered" evidence="1">
    <location>
        <begin position="45"/>
        <end position="105"/>
    </location>
</feature>
<gene>
    <name evidence="3" type="ORF">ISG29_11040</name>
</gene>
<protein>
    <submittedName>
        <fullName evidence="3">Uncharacterized protein</fullName>
    </submittedName>
</protein>
<keyword evidence="2" id="KW-1133">Transmembrane helix</keyword>
<evidence type="ECO:0000313" key="4">
    <source>
        <dbReference type="Proteomes" id="UP000656804"/>
    </source>
</evidence>
<feature type="compositionally biased region" description="Basic residues" evidence="1">
    <location>
        <begin position="61"/>
        <end position="74"/>
    </location>
</feature>
<keyword evidence="4" id="KW-1185">Reference proteome</keyword>
<reference evidence="3" key="1">
    <citation type="submission" date="2020-11" db="EMBL/GenBank/DDBJ databases">
        <title>Nocardioides sp. CBS4Y-1, whole genome shotgun sequence.</title>
        <authorList>
            <person name="Tuo L."/>
        </authorList>
    </citation>
    <scope>NUCLEOTIDE SEQUENCE</scope>
    <source>
        <strain evidence="3">CBS4Y-1</strain>
    </source>
</reference>
<comment type="caution">
    <text evidence="3">The sequence shown here is derived from an EMBL/GenBank/DDBJ whole genome shotgun (WGS) entry which is preliminary data.</text>
</comment>
<dbReference type="RefSeq" id="WP_194503464.1">
    <property type="nucleotide sequence ID" value="NZ_JADIVZ010000004.1"/>
</dbReference>
<proteinExistence type="predicted"/>
<keyword evidence="2" id="KW-0472">Membrane</keyword>
<name>A0A930V1X3_9ACTN</name>
<evidence type="ECO:0000256" key="1">
    <source>
        <dbReference type="SAM" id="MobiDB-lite"/>
    </source>
</evidence>
<feature type="transmembrane region" description="Helical" evidence="2">
    <location>
        <begin position="12"/>
        <end position="34"/>
    </location>
</feature>
<organism evidence="3 4">
    <name type="scientific">Nocardioides acrostichi</name>
    <dbReference type="NCBI Taxonomy" id="2784339"/>
    <lineage>
        <taxon>Bacteria</taxon>
        <taxon>Bacillati</taxon>
        <taxon>Actinomycetota</taxon>
        <taxon>Actinomycetes</taxon>
        <taxon>Propionibacteriales</taxon>
        <taxon>Nocardioidaceae</taxon>
        <taxon>Nocardioides</taxon>
    </lineage>
</organism>
<accession>A0A930V1X3</accession>
<keyword evidence="2" id="KW-0812">Transmembrane</keyword>
<sequence>MVNRNARTVVSWVIAIVLAIILGLVAAFVAFPALDRAMAATGGAVCADGPCPSPGQYEPKTKHRWSSAKSKTAKGTKLPHGIKHRMNVRHEPPPQRQARHRRRAD</sequence>
<dbReference type="EMBL" id="JADIVZ010000004">
    <property type="protein sequence ID" value="MBF4162225.1"/>
    <property type="molecule type" value="Genomic_DNA"/>
</dbReference>
<dbReference type="Proteomes" id="UP000656804">
    <property type="component" value="Unassembled WGS sequence"/>
</dbReference>